<reference evidence="1" key="1">
    <citation type="journal article" date="2021" name="Proc. Natl. Acad. Sci. U.S.A.">
        <title>A Catalog of Tens of Thousands of Viruses from Human Metagenomes Reveals Hidden Associations with Chronic Diseases.</title>
        <authorList>
            <person name="Tisza M.J."/>
            <person name="Buck C.B."/>
        </authorList>
    </citation>
    <scope>NUCLEOTIDE SEQUENCE</scope>
    <source>
        <strain evidence="1">CtgEn20</strain>
    </source>
</reference>
<dbReference type="EMBL" id="BK015339">
    <property type="protein sequence ID" value="DAE02041.1"/>
    <property type="molecule type" value="Genomic_DNA"/>
</dbReference>
<organism evidence="1">
    <name type="scientific">Siphoviridae sp. ctgEn20</name>
    <dbReference type="NCBI Taxonomy" id="2825606"/>
    <lineage>
        <taxon>Viruses</taxon>
        <taxon>Duplodnaviria</taxon>
        <taxon>Heunggongvirae</taxon>
        <taxon>Uroviricota</taxon>
        <taxon>Caudoviricetes</taxon>
    </lineage>
</organism>
<accession>A0A8S5P6H7</accession>
<sequence>MCITAYFLCYGKNIKGKRTSPEEKEILSWH</sequence>
<proteinExistence type="predicted"/>
<evidence type="ECO:0000313" key="1">
    <source>
        <dbReference type="EMBL" id="DAE02041.1"/>
    </source>
</evidence>
<name>A0A8S5P6H7_9CAUD</name>
<protein>
    <submittedName>
        <fullName evidence="1">Uncharacterized protein</fullName>
    </submittedName>
</protein>